<evidence type="ECO:0000256" key="1">
    <source>
        <dbReference type="ARBA" id="ARBA00005896"/>
    </source>
</evidence>
<name>A0ABS3S8T9_9ACTN</name>
<reference evidence="8 9" key="1">
    <citation type="submission" date="2021-03" db="EMBL/GenBank/DDBJ databases">
        <title>Actinomadura violae sp. nov., isolated from lichen in Thailand.</title>
        <authorList>
            <person name="Kanchanasin P."/>
            <person name="Saeng-In P."/>
            <person name="Phongsopitanun W."/>
            <person name="Yuki M."/>
            <person name="Kudo T."/>
            <person name="Ohkuma M."/>
            <person name="Tanasupawat S."/>
        </authorList>
    </citation>
    <scope>NUCLEOTIDE SEQUENCE [LARGE SCALE GENOMIC DNA]</scope>
    <source>
        <strain evidence="8 9">LCR2-06</strain>
    </source>
</reference>
<accession>A0ABS3S8T9</accession>
<dbReference type="SUPFAM" id="SSF51197">
    <property type="entry name" value="Clavaminate synthase-like"/>
    <property type="match status" value="1"/>
</dbReference>
<dbReference type="PANTHER" id="PTHR30468:SF1">
    <property type="entry name" value="ALPHA-KETOGLUTARATE-DEPENDENT SULFONATE DIOXYGENASE"/>
    <property type="match status" value="1"/>
</dbReference>
<comment type="similarity">
    <text evidence="1">Belongs to the TfdA dioxygenase family.</text>
</comment>
<dbReference type="Gene3D" id="3.60.130.10">
    <property type="entry name" value="Clavaminate synthase-like"/>
    <property type="match status" value="1"/>
</dbReference>
<dbReference type="PANTHER" id="PTHR30468">
    <property type="entry name" value="ALPHA-KETOGLUTARATE-DEPENDENT SULFONATE DIOXYGENASE"/>
    <property type="match status" value="1"/>
</dbReference>
<protein>
    <submittedName>
        <fullName evidence="8">TauD/TfdA family dioxygenase</fullName>
    </submittedName>
</protein>
<keyword evidence="4" id="KW-0560">Oxidoreductase</keyword>
<dbReference type="InterPro" id="IPR042098">
    <property type="entry name" value="TauD-like_sf"/>
</dbReference>
<evidence type="ECO:0000256" key="3">
    <source>
        <dbReference type="ARBA" id="ARBA00022964"/>
    </source>
</evidence>
<feature type="domain" description="TauD/TfdA-like" evidence="7">
    <location>
        <begin position="49"/>
        <end position="305"/>
    </location>
</feature>
<evidence type="ECO:0000256" key="2">
    <source>
        <dbReference type="ARBA" id="ARBA00022723"/>
    </source>
</evidence>
<keyword evidence="9" id="KW-1185">Reference proteome</keyword>
<dbReference type="InterPro" id="IPR051323">
    <property type="entry name" value="AtsK-like"/>
</dbReference>
<dbReference type="InterPro" id="IPR003819">
    <property type="entry name" value="TauD/TfdA-like"/>
</dbReference>
<keyword evidence="5" id="KW-0408">Iron</keyword>
<gene>
    <name evidence="8" type="ORF">J4709_48465</name>
</gene>
<keyword evidence="2" id="KW-0479">Metal-binding</keyword>
<evidence type="ECO:0000313" key="9">
    <source>
        <dbReference type="Proteomes" id="UP000680206"/>
    </source>
</evidence>
<dbReference type="RefSeq" id="WP_208252272.1">
    <property type="nucleotide sequence ID" value="NZ_JAGEPF010000046.1"/>
</dbReference>
<evidence type="ECO:0000256" key="5">
    <source>
        <dbReference type="ARBA" id="ARBA00023004"/>
    </source>
</evidence>
<evidence type="ECO:0000256" key="6">
    <source>
        <dbReference type="SAM" id="MobiDB-lite"/>
    </source>
</evidence>
<evidence type="ECO:0000313" key="8">
    <source>
        <dbReference type="EMBL" id="MBO2465422.1"/>
    </source>
</evidence>
<evidence type="ECO:0000259" key="7">
    <source>
        <dbReference type="Pfam" id="PF02668"/>
    </source>
</evidence>
<proteinExistence type="inferred from homology"/>
<feature type="region of interest" description="Disordered" evidence="6">
    <location>
        <begin position="1"/>
        <end position="42"/>
    </location>
</feature>
<dbReference type="Proteomes" id="UP000680206">
    <property type="component" value="Unassembled WGS sequence"/>
</dbReference>
<dbReference type="Pfam" id="PF02668">
    <property type="entry name" value="TauD"/>
    <property type="match status" value="1"/>
</dbReference>
<sequence length="312" mass="34468">MNPVDTTIDLKSARTTGRAPSKGPRPALDARELTTGGTGEPYAHLDPVPCSATIGAEIPGIDLSRPLDEPVLAELRRALLEYKVLFFRDQHLTGAQHAAFARHWGEPQIHPFLPKAGSPEVVRLAHDAESPGVENIWHSDASFTGTPPFGSILRAVEVPDIGGDTMWADMAAAYDGLPEDVRTAIDGLTATHDFTQSFGTLMTDDQLAEARAKYPAVRHPVVRTIPETGRKLIYVNSVFTARIDGVGEAESAELLDLLTDQARHPEYQVRFHWRPGSIAFWDNRVTQHYALCDYYPRRRVMERVTITGDRPS</sequence>
<organism evidence="8 9">
    <name type="scientific">Actinomadura violacea</name>
    <dbReference type="NCBI Taxonomy" id="2819934"/>
    <lineage>
        <taxon>Bacteria</taxon>
        <taxon>Bacillati</taxon>
        <taxon>Actinomycetota</taxon>
        <taxon>Actinomycetes</taxon>
        <taxon>Streptosporangiales</taxon>
        <taxon>Thermomonosporaceae</taxon>
        <taxon>Actinomadura</taxon>
    </lineage>
</organism>
<keyword evidence="3 8" id="KW-0223">Dioxygenase</keyword>
<dbReference type="EMBL" id="JAGEPF010000046">
    <property type="protein sequence ID" value="MBO2465422.1"/>
    <property type="molecule type" value="Genomic_DNA"/>
</dbReference>
<comment type="caution">
    <text evidence="8">The sequence shown here is derived from an EMBL/GenBank/DDBJ whole genome shotgun (WGS) entry which is preliminary data.</text>
</comment>
<evidence type="ECO:0000256" key="4">
    <source>
        <dbReference type="ARBA" id="ARBA00023002"/>
    </source>
</evidence>
<dbReference type="GO" id="GO:0051213">
    <property type="term" value="F:dioxygenase activity"/>
    <property type="evidence" value="ECO:0007669"/>
    <property type="project" value="UniProtKB-KW"/>
</dbReference>